<dbReference type="EMBL" id="CP000781">
    <property type="protein sequence ID" value="ABS68316.1"/>
    <property type="molecule type" value="Genomic_DNA"/>
</dbReference>
<comment type="similarity">
    <text evidence="5">Belongs to the methyltransferase superfamily. UbiG/COQ3 family.</text>
</comment>
<protein>
    <recommendedName>
        <fullName evidence="5">Ubiquinone biosynthesis O-methyltransferase</fullName>
    </recommendedName>
    <alternativeName>
        <fullName evidence="5">2-polyprenyl-6-hydroxyphenol methylase</fullName>
        <ecNumber evidence="5">2.1.1.222</ecNumber>
    </alternativeName>
    <alternativeName>
        <fullName evidence="5">3-demethylubiquinone 3-O-methyltransferase</fullName>
        <ecNumber evidence="5">2.1.1.64</ecNumber>
    </alternativeName>
</protein>
<proteinExistence type="inferred from homology"/>
<dbReference type="GO" id="GO:0010420">
    <property type="term" value="F:polyprenyldihydroxybenzoate methyltransferase activity"/>
    <property type="evidence" value="ECO:0007669"/>
    <property type="project" value="InterPro"/>
</dbReference>
<comment type="pathway">
    <text evidence="5">Cofactor biosynthesis; ubiquinone biosynthesis.</text>
</comment>
<dbReference type="CDD" id="cd02440">
    <property type="entry name" value="AdoMet_MTases"/>
    <property type="match status" value="1"/>
</dbReference>
<dbReference type="EC" id="2.1.1.64" evidence="5"/>
<gene>
    <name evidence="5" type="primary">ubiG</name>
    <name evidence="6" type="ordered locus">Xaut_3086</name>
</gene>
<dbReference type="KEGG" id="xau:Xaut_3086"/>
<keyword evidence="2 5" id="KW-0808">Transferase</keyword>
<dbReference type="Pfam" id="PF13489">
    <property type="entry name" value="Methyltransf_23"/>
    <property type="match status" value="1"/>
</dbReference>
<dbReference type="HAMAP" id="MF_00472">
    <property type="entry name" value="UbiG"/>
    <property type="match status" value="1"/>
</dbReference>
<reference evidence="6 7" key="1">
    <citation type="submission" date="2007-07" db="EMBL/GenBank/DDBJ databases">
        <title>Complete sequence of chromosome of Xanthobacter autotrophicus Py2.</title>
        <authorList>
            <consortium name="US DOE Joint Genome Institute"/>
            <person name="Copeland A."/>
            <person name="Lucas S."/>
            <person name="Lapidus A."/>
            <person name="Barry K."/>
            <person name="Glavina del Rio T."/>
            <person name="Hammon N."/>
            <person name="Israni S."/>
            <person name="Dalin E."/>
            <person name="Tice H."/>
            <person name="Pitluck S."/>
            <person name="Sims D."/>
            <person name="Brettin T."/>
            <person name="Bruce D."/>
            <person name="Detter J.C."/>
            <person name="Han C."/>
            <person name="Tapia R."/>
            <person name="Brainard J."/>
            <person name="Schmutz J."/>
            <person name="Larimer F."/>
            <person name="Land M."/>
            <person name="Hauser L."/>
            <person name="Kyrpides N."/>
            <person name="Kim E."/>
            <person name="Ensigns S.A."/>
            <person name="Richardson P."/>
        </authorList>
    </citation>
    <scope>NUCLEOTIDE SEQUENCE [LARGE SCALE GENOMIC DNA]</scope>
    <source>
        <strain evidence="7">ATCC BAA-1158 / Py2</strain>
    </source>
</reference>
<name>A7IJX3_XANP2</name>
<dbReference type="GO" id="GO:0032259">
    <property type="term" value="P:methylation"/>
    <property type="evidence" value="ECO:0007669"/>
    <property type="project" value="UniProtKB-KW"/>
</dbReference>
<sequence length="247" mass="26474">MSQMNATVDPAEVARFDALGAQWWDEKGKMAPLHAMNPARLAFLRDALVRHFSRDARALRPLKGLSILDIGCGGGLLSEPLARMGGQVRGIDPAPGNVEIARAHAAASGLAVDYEAVTAEELASRGDRFDVVVALEVVEHVADVGLFVRTAGQLVTDGGVLVLSTLNRTAKSFALAIVGAEYVLRWLPPGTHRWEKFITPEELEATLAAAGFAAQEKVGLAYEPLSGDFHLTEDLSVNYFMVAERVG</sequence>
<keyword evidence="4 5" id="KW-0949">S-adenosyl-L-methionine</keyword>
<organism evidence="6 7">
    <name type="scientific">Xanthobacter autotrophicus (strain ATCC BAA-1158 / Py2)</name>
    <dbReference type="NCBI Taxonomy" id="78245"/>
    <lineage>
        <taxon>Bacteria</taxon>
        <taxon>Pseudomonadati</taxon>
        <taxon>Pseudomonadota</taxon>
        <taxon>Alphaproteobacteria</taxon>
        <taxon>Hyphomicrobiales</taxon>
        <taxon>Xanthobacteraceae</taxon>
        <taxon>Xanthobacter</taxon>
    </lineage>
</organism>
<dbReference type="GO" id="GO:0102208">
    <property type="term" value="F:2-polyprenyl-6-hydroxyphenol methylase activity"/>
    <property type="evidence" value="ECO:0007669"/>
    <property type="project" value="UniProtKB-EC"/>
</dbReference>
<dbReference type="PANTHER" id="PTHR43464:SF19">
    <property type="entry name" value="UBIQUINONE BIOSYNTHESIS O-METHYLTRANSFERASE, MITOCHONDRIAL"/>
    <property type="match status" value="1"/>
</dbReference>
<dbReference type="UniPathway" id="UPA00232"/>
<comment type="catalytic activity">
    <reaction evidence="5">
        <text>a 3-(all-trans-polyprenyl)benzene-1,2-diol + S-adenosyl-L-methionine = a 2-methoxy-6-(all-trans-polyprenyl)phenol + S-adenosyl-L-homocysteine + H(+)</text>
        <dbReference type="Rhea" id="RHEA:31411"/>
        <dbReference type="Rhea" id="RHEA-COMP:9550"/>
        <dbReference type="Rhea" id="RHEA-COMP:9551"/>
        <dbReference type="ChEBI" id="CHEBI:15378"/>
        <dbReference type="ChEBI" id="CHEBI:57856"/>
        <dbReference type="ChEBI" id="CHEBI:59789"/>
        <dbReference type="ChEBI" id="CHEBI:62729"/>
        <dbReference type="ChEBI" id="CHEBI:62731"/>
        <dbReference type="EC" id="2.1.1.222"/>
    </reaction>
</comment>
<feature type="binding site" evidence="5">
    <location>
        <position position="135"/>
    </location>
    <ligand>
        <name>S-adenosyl-L-methionine</name>
        <dbReference type="ChEBI" id="CHEBI:59789"/>
    </ligand>
</feature>
<keyword evidence="3 5" id="KW-0831">Ubiquinone biosynthesis</keyword>
<dbReference type="PANTHER" id="PTHR43464">
    <property type="entry name" value="METHYLTRANSFERASE"/>
    <property type="match status" value="1"/>
</dbReference>
<evidence type="ECO:0000256" key="2">
    <source>
        <dbReference type="ARBA" id="ARBA00022679"/>
    </source>
</evidence>
<dbReference type="InterPro" id="IPR029063">
    <property type="entry name" value="SAM-dependent_MTases_sf"/>
</dbReference>
<dbReference type="Gene3D" id="3.40.50.150">
    <property type="entry name" value="Vaccinia Virus protein VP39"/>
    <property type="match status" value="1"/>
</dbReference>
<dbReference type="HOGENOM" id="CLU_042432_0_0_5"/>
<evidence type="ECO:0000313" key="7">
    <source>
        <dbReference type="Proteomes" id="UP000002417"/>
    </source>
</evidence>
<accession>A7IJX3</accession>
<keyword evidence="6" id="KW-0830">Ubiquinone</keyword>
<dbReference type="AlphaFoldDB" id="A7IJX3"/>
<dbReference type="EC" id="2.1.1.222" evidence="5"/>
<feature type="binding site" evidence="5">
    <location>
        <position position="71"/>
    </location>
    <ligand>
        <name>S-adenosyl-L-methionine</name>
        <dbReference type="ChEBI" id="CHEBI:59789"/>
    </ligand>
</feature>
<dbReference type="PhylomeDB" id="A7IJX3"/>
<dbReference type="SUPFAM" id="SSF53335">
    <property type="entry name" value="S-adenosyl-L-methionine-dependent methyltransferases"/>
    <property type="match status" value="1"/>
</dbReference>
<feature type="binding site" evidence="5">
    <location>
        <position position="40"/>
    </location>
    <ligand>
        <name>S-adenosyl-L-methionine</name>
        <dbReference type="ChEBI" id="CHEBI:59789"/>
    </ligand>
</feature>
<comment type="function">
    <text evidence="5">O-methyltransferase that catalyzes the 2 O-methylation steps in the ubiquinone biosynthetic pathway.</text>
</comment>
<keyword evidence="7" id="KW-1185">Reference proteome</keyword>
<keyword evidence="1 5" id="KW-0489">Methyltransferase</keyword>
<feature type="binding site" evidence="5">
    <location>
        <position position="92"/>
    </location>
    <ligand>
        <name>S-adenosyl-L-methionine</name>
        <dbReference type="ChEBI" id="CHEBI:59789"/>
    </ligand>
</feature>
<dbReference type="OrthoDB" id="9801538at2"/>
<evidence type="ECO:0000313" key="6">
    <source>
        <dbReference type="EMBL" id="ABS68316.1"/>
    </source>
</evidence>
<comment type="catalytic activity">
    <reaction evidence="5">
        <text>a 3-demethylubiquinol + S-adenosyl-L-methionine = a ubiquinol + S-adenosyl-L-homocysteine + H(+)</text>
        <dbReference type="Rhea" id="RHEA:44380"/>
        <dbReference type="Rhea" id="RHEA-COMP:9566"/>
        <dbReference type="Rhea" id="RHEA-COMP:10914"/>
        <dbReference type="ChEBI" id="CHEBI:15378"/>
        <dbReference type="ChEBI" id="CHEBI:17976"/>
        <dbReference type="ChEBI" id="CHEBI:57856"/>
        <dbReference type="ChEBI" id="CHEBI:59789"/>
        <dbReference type="ChEBI" id="CHEBI:84422"/>
        <dbReference type="EC" id="2.1.1.64"/>
    </reaction>
</comment>
<evidence type="ECO:0000256" key="5">
    <source>
        <dbReference type="HAMAP-Rule" id="MF_00472"/>
    </source>
</evidence>
<dbReference type="Proteomes" id="UP000002417">
    <property type="component" value="Chromosome"/>
</dbReference>
<dbReference type="eggNOG" id="COG2227">
    <property type="taxonomic scope" value="Bacteria"/>
</dbReference>
<dbReference type="InterPro" id="IPR010233">
    <property type="entry name" value="UbiG_MeTrfase"/>
</dbReference>
<evidence type="ECO:0000256" key="4">
    <source>
        <dbReference type="ARBA" id="ARBA00022691"/>
    </source>
</evidence>
<dbReference type="GO" id="GO:0061542">
    <property type="term" value="F:3-demethylubiquinol 3-O-methyltransferase activity"/>
    <property type="evidence" value="ECO:0007669"/>
    <property type="project" value="UniProtKB-UniRule"/>
</dbReference>
<dbReference type="NCBIfam" id="TIGR01983">
    <property type="entry name" value="UbiG"/>
    <property type="match status" value="1"/>
</dbReference>
<evidence type="ECO:0000256" key="1">
    <source>
        <dbReference type="ARBA" id="ARBA00022603"/>
    </source>
</evidence>
<evidence type="ECO:0000256" key="3">
    <source>
        <dbReference type="ARBA" id="ARBA00022688"/>
    </source>
</evidence>
<dbReference type="STRING" id="78245.Xaut_3086"/>